<feature type="region of interest" description="Disordered" evidence="1">
    <location>
        <begin position="295"/>
        <end position="341"/>
    </location>
</feature>
<feature type="compositionally biased region" description="Polar residues" evidence="1">
    <location>
        <begin position="71"/>
        <end position="83"/>
    </location>
</feature>
<feature type="region of interest" description="Disordered" evidence="1">
    <location>
        <begin position="1"/>
        <end position="132"/>
    </location>
</feature>
<feature type="compositionally biased region" description="Basic and acidic residues" evidence="1">
    <location>
        <begin position="409"/>
        <end position="419"/>
    </location>
</feature>
<dbReference type="AlphaFoldDB" id="A0A7R8WFQ9"/>
<proteinExistence type="predicted"/>
<organism evidence="2">
    <name type="scientific">Cyprideis torosa</name>
    <dbReference type="NCBI Taxonomy" id="163714"/>
    <lineage>
        <taxon>Eukaryota</taxon>
        <taxon>Metazoa</taxon>
        <taxon>Ecdysozoa</taxon>
        <taxon>Arthropoda</taxon>
        <taxon>Crustacea</taxon>
        <taxon>Oligostraca</taxon>
        <taxon>Ostracoda</taxon>
        <taxon>Podocopa</taxon>
        <taxon>Podocopida</taxon>
        <taxon>Cytherocopina</taxon>
        <taxon>Cytheroidea</taxon>
        <taxon>Cytherideidae</taxon>
        <taxon>Cyprideis</taxon>
    </lineage>
</organism>
<feature type="compositionally biased region" description="Polar residues" evidence="1">
    <location>
        <begin position="433"/>
        <end position="442"/>
    </location>
</feature>
<dbReference type="EMBL" id="OB661376">
    <property type="protein sequence ID" value="CAD7228080.1"/>
    <property type="molecule type" value="Genomic_DNA"/>
</dbReference>
<gene>
    <name evidence="2" type="ORF">CTOB1V02_LOCUS5969</name>
</gene>
<feature type="region of interest" description="Disordered" evidence="1">
    <location>
        <begin position="659"/>
        <end position="756"/>
    </location>
</feature>
<name>A0A7R8WFQ9_9CRUS</name>
<accession>A0A7R8WFQ9</accession>
<feature type="compositionally biased region" description="Polar residues" evidence="1">
    <location>
        <begin position="120"/>
        <end position="130"/>
    </location>
</feature>
<feature type="compositionally biased region" description="Basic and acidic residues" evidence="1">
    <location>
        <begin position="448"/>
        <end position="467"/>
    </location>
</feature>
<evidence type="ECO:0000313" key="2">
    <source>
        <dbReference type="EMBL" id="CAD7228080.1"/>
    </source>
</evidence>
<feature type="compositionally biased region" description="Acidic residues" evidence="1">
    <location>
        <begin position="398"/>
        <end position="408"/>
    </location>
</feature>
<evidence type="ECO:0000256" key="1">
    <source>
        <dbReference type="SAM" id="MobiDB-lite"/>
    </source>
</evidence>
<reference evidence="2" key="1">
    <citation type="submission" date="2020-11" db="EMBL/GenBank/DDBJ databases">
        <authorList>
            <person name="Tran Van P."/>
        </authorList>
    </citation>
    <scope>NUCLEOTIDE SEQUENCE</scope>
</reference>
<feature type="region of interest" description="Disordered" evidence="1">
    <location>
        <begin position="376"/>
        <end position="503"/>
    </location>
</feature>
<sequence>MDPKRTESIYPLMSSQRTNGDPAALKARRSSSQGGRRESSATNDNSDSETDSGYPPSVTLSPTGALPEPATSDQIHETSSSTAMKRPHRSISSSSGQARPSSTSSKGHHSPPSLLASPSGTLRSKLSNSPECLEVDPTTLEIREHIESMIEKLIDGSLDEAPIGDLSSITEYQTLKSRFLYEISEGLARLGYALQICLNNEPSDRSEEFVPSVIHSALSTLIQEMELEAEKLPLMLLTLDGETCPEESLALQTYEDLLSSAIINKAVLKHQACLIPKIDTAKELLLAEKIVISDDGGGTSPSVDDKEEEDVDDKEDEGPSVDDKEEEDEREIHCREKQEDRVDVDVSVEEISTNGLDENVQTEKVKAMDEVKESVEVTSCHEELEETISSAEKVECDSAPEEIMEENEAVEKPSDKGESAVENGVSEERVEKSSSFTTTNHPEQSEEAVDHDVSSGELAEVKVERPKPAASFQEQEDEDVESDTTTSDLVSLDTDSSVESTDRFVPQKGVHYIVEESLLEEITTAYDTDDSEAGKLTPIEKKWTRIRKGPTPQSPKLTRRVVTRTRTYRHPLNGESSSSTIEFLYDPLLEPQTPRKVIFPELGVDLISEPSQRAKNLMRRQAQNRSSWSENWIFQPRDEEDHSAGLLRRFSFGESSERSIPMLVPHPREKQFRSPRVGGRDVHELSDLSDEMFPDVSSGSSSSSSSRTSSPERSAATTTVFLEPKLHHGSPGSGSGESSSTPVSVPNSQRESEYTEDYEALAQISKPPTSHPVPRPRKRSMQPAFLGPSSRPPVSPTNPIVFITAPGNSYLHVGQHLSLSYSVVIREDDEWSGELLRRDSGRR</sequence>
<dbReference type="OrthoDB" id="10072397at2759"/>
<feature type="compositionally biased region" description="Low complexity" evidence="1">
    <location>
        <begin position="697"/>
        <end position="719"/>
    </location>
</feature>
<feature type="compositionally biased region" description="Low complexity" evidence="1">
    <location>
        <begin position="736"/>
        <end position="746"/>
    </location>
</feature>
<feature type="compositionally biased region" description="Basic and acidic residues" evidence="1">
    <location>
        <begin position="666"/>
        <end position="686"/>
    </location>
</feature>
<feature type="compositionally biased region" description="Low complexity" evidence="1">
    <location>
        <begin position="483"/>
        <end position="499"/>
    </location>
</feature>
<feature type="compositionally biased region" description="Basic and acidic residues" evidence="1">
    <location>
        <begin position="330"/>
        <end position="341"/>
    </location>
</feature>
<feature type="compositionally biased region" description="Low complexity" evidence="1">
    <location>
        <begin position="110"/>
        <end position="119"/>
    </location>
</feature>
<protein>
    <submittedName>
        <fullName evidence="2">Uncharacterized protein</fullName>
    </submittedName>
</protein>
<feature type="compositionally biased region" description="Polar residues" evidence="1">
    <location>
        <begin position="90"/>
        <end position="105"/>
    </location>
</feature>
<feature type="compositionally biased region" description="Acidic residues" evidence="1">
    <location>
        <begin position="305"/>
        <end position="329"/>
    </location>
</feature>